<evidence type="ECO:0000313" key="2">
    <source>
        <dbReference type="EMBL" id="QJA62818.1"/>
    </source>
</evidence>
<gene>
    <name evidence="3" type="ORF">MM415A01113_0001</name>
    <name evidence="2" type="ORF">MM415B00724_0021</name>
</gene>
<evidence type="ECO:0000256" key="1">
    <source>
        <dbReference type="SAM" id="Phobius"/>
    </source>
</evidence>
<dbReference type="EMBL" id="MT142325">
    <property type="protein sequence ID" value="QJA78201.1"/>
    <property type="molecule type" value="Genomic_DNA"/>
</dbReference>
<keyword evidence="1" id="KW-1133">Transmembrane helix</keyword>
<feature type="transmembrane region" description="Helical" evidence="1">
    <location>
        <begin position="77"/>
        <end position="95"/>
    </location>
</feature>
<accession>A0A6M3K917</accession>
<proteinExistence type="predicted"/>
<dbReference type="AlphaFoldDB" id="A0A6M3K917"/>
<organism evidence="3">
    <name type="scientific">viral metagenome</name>
    <dbReference type="NCBI Taxonomy" id="1070528"/>
    <lineage>
        <taxon>unclassified sequences</taxon>
        <taxon>metagenomes</taxon>
        <taxon>organismal metagenomes</taxon>
    </lineage>
</organism>
<dbReference type="EMBL" id="MT141482">
    <property type="protein sequence ID" value="QJA62818.1"/>
    <property type="molecule type" value="Genomic_DNA"/>
</dbReference>
<reference evidence="3" key="1">
    <citation type="submission" date="2020-03" db="EMBL/GenBank/DDBJ databases">
        <title>The deep terrestrial virosphere.</title>
        <authorList>
            <person name="Holmfeldt K."/>
            <person name="Nilsson E."/>
            <person name="Simone D."/>
            <person name="Lopez-Fernandez M."/>
            <person name="Wu X."/>
            <person name="de Brujin I."/>
            <person name="Lundin D."/>
            <person name="Andersson A."/>
            <person name="Bertilsson S."/>
            <person name="Dopson M."/>
        </authorList>
    </citation>
    <scope>NUCLEOTIDE SEQUENCE</scope>
    <source>
        <strain evidence="3">MM415A01113</strain>
        <strain evidence="2">MM415B00724</strain>
    </source>
</reference>
<protein>
    <recommendedName>
        <fullName evidence="4">O-antigen ligase</fullName>
    </recommendedName>
</protein>
<sequence length="150" mass="17195">MLFLAVSFISTHPITKIPVWLLESRIPSWEETANYITKKPYLGYGYQSYTETVKGKIDFVGYYNLGANPCSDYGQSIFEFGIPIIVFIGLFFLSLLRKFRESKKERITYFLTASVVIGLSNMLWQNMIRYSAIGGTFIVILALLTRSMED</sequence>
<feature type="transmembrane region" description="Helical" evidence="1">
    <location>
        <begin position="130"/>
        <end position="148"/>
    </location>
</feature>
<keyword evidence="1" id="KW-0812">Transmembrane</keyword>
<evidence type="ECO:0000313" key="3">
    <source>
        <dbReference type="EMBL" id="QJA78201.1"/>
    </source>
</evidence>
<feature type="transmembrane region" description="Helical" evidence="1">
    <location>
        <begin position="107"/>
        <end position="124"/>
    </location>
</feature>
<keyword evidence="1" id="KW-0472">Membrane</keyword>
<name>A0A6M3K917_9ZZZZ</name>
<evidence type="ECO:0008006" key="4">
    <source>
        <dbReference type="Google" id="ProtNLM"/>
    </source>
</evidence>